<dbReference type="OrthoDB" id="194358at2759"/>
<feature type="domain" description="PNPLA" evidence="11">
    <location>
        <begin position="271"/>
        <end position="480"/>
    </location>
</feature>
<feature type="region of interest" description="Disordered" evidence="9">
    <location>
        <begin position="766"/>
        <end position="832"/>
    </location>
</feature>
<evidence type="ECO:0000313" key="13">
    <source>
        <dbReference type="Proteomes" id="UP000030706"/>
    </source>
</evidence>
<dbReference type="EMBL" id="KL584974">
    <property type="protein sequence ID" value="KEQ89385.1"/>
    <property type="molecule type" value="Genomic_DNA"/>
</dbReference>
<keyword evidence="6 8" id="KW-0443">Lipid metabolism</keyword>
<gene>
    <name evidence="12" type="ORF">M438DRAFT_5724</name>
</gene>
<feature type="region of interest" description="Disordered" evidence="9">
    <location>
        <begin position="501"/>
        <end position="537"/>
    </location>
</feature>
<keyword evidence="3 8" id="KW-0378">Hydrolase</keyword>
<keyword evidence="13" id="KW-1185">Reference proteome</keyword>
<dbReference type="SUPFAM" id="SSF52151">
    <property type="entry name" value="FabD/lysophospholipase-like"/>
    <property type="match status" value="1"/>
</dbReference>
<dbReference type="GO" id="GO:0047499">
    <property type="term" value="F:calcium-independent phospholipase A2 activity"/>
    <property type="evidence" value="ECO:0007669"/>
    <property type="project" value="TreeGrafter"/>
</dbReference>
<feature type="compositionally biased region" description="Low complexity" evidence="9">
    <location>
        <begin position="796"/>
        <end position="821"/>
    </location>
</feature>
<dbReference type="InterPro" id="IPR001841">
    <property type="entry name" value="Znf_RING"/>
</dbReference>
<dbReference type="Proteomes" id="UP000030706">
    <property type="component" value="Unassembled WGS sequence"/>
</dbReference>
<keyword evidence="4" id="KW-0862">Zinc</keyword>
<feature type="short sequence motif" description="GXGXXG" evidence="8">
    <location>
        <begin position="275"/>
        <end position="280"/>
    </location>
</feature>
<dbReference type="RefSeq" id="XP_029765572.1">
    <property type="nucleotide sequence ID" value="XM_029910192.1"/>
</dbReference>
<feature type="region of interest" description="Disordered" evidence="9">
    <location>
        <begin position="891"/>
        <end position="928"/>
    </location>
</feature>
<evidence type="ECO:0000256" key="6">
    <source>
        <dbReference type="ARBA" id="ARBA00023098"/>
    </source>
</evidence>
<name>A0A074XV53_AURPU</name>
<dbReference type="PROSITE" id="PS00518">
    <property type="entry name" value="ZF_RING_1"/>
    <property type="match status" value="1"/>
</dbReference>
<dbReference type="PANTHER" id="PTHR24185">
    <property type="entry name" value="CALCIUM-INDEPENDENT PHOSPHOLIPASE A2-GAMMA"/>
    <property type="match status" value="1"/>
</dbReference>
<dbReference type="GO" id="GO:0019369">
    <property type="term" value="P:arachidonate metabolic process"/>
    <property type="evidence" value="ECO:0007669"/>
    <property type="project" value="TreeGrafter"/>
</dbReference>
<feature type="short sequence motif" description="DGA/G" evidence="8">
    <location>
        <begin position="467"/>
        <end position="469"/>
    </location>
</feature>
<evidence type="ECO:0000259" key="11">
    <source>
        <dbReference type="PROSITE" id="PS51635"/>
    </source>
</evidence>
<feature type="active site" description="Nucleophile" evidence="8">
    <location>
        <position position="311"/>
    </location>
</feature>
<evidence type="ECO:0000256" key="3">
    <source>
        <dbReference type="ARBA" id="ARBA00022801"/>
    </source>
</evidence>
<reference evidence="12 13" key="1">
    <citation type="journal article" date="2014" name="BMC Genomics">
        <title>Genome sequencing of four Aureobasidium pullulans varieties: biotechnological potential, stress tolerance, and description of new species.</title>
        <authorList>
            <person name="Gostin Ar C."/>
            <person name="Ohm R.A."/>
            <person name="Kogej T."/>
            <person name="Sonjak S."/>
            <person name="Turk M."/>
            <person name="Zajc J."/>
            <person name="Zalar P."/>
            <person name="Grube M."/>
            <person name="Sun H."/>
            <person name="Han J."/>
            <person name="Sharma A."/>
            <person name="Chiniquy J."/>
            <person name="Ngan C.Y."/>
            <person name="Lipzen A."/>
            <person name="Barry K."/>
            <person name="Grigoriev I.V."/>
            <person name="Gunde-Cimerman N."/>
        </authorList>
    </citation>
    <scope>NUCLEOTIDE SEQUENCE [LARGE SCALE GENOMIC DNA]</scope>
    <source>
        <strain evidence="12 13">EXF-150</strain>
    </source>
</reference>
<evidence type="ECO:0000256" key="8">
    <source>
        <dbReference type="PROSITE-ProRule" id="PRU01161"/>
    </source>
</evidence>
<evidence type="ECO:0000256" key="7">
    <source>
        <dbReference type="PROSITE-ProRule" id="PRU00175"/>
    </source>
</evidence>
<dbReference type="Pfam" id="PF01734">
    <property type="entry name" value="Patatin"/>
    <property type="match status" value="1"/>
</dbReference>
<dbReference type="CDD" id="cd07199">
    <property type="entry name" value="Pat17_PNPLA8_PNPLA9_like"/>
    <property type="match status" value="1"/>
</dbReference>
<dbReference type="PROSITE" id="PS50089">
    <property type="entry name" value="ZF_RING_2"/>
    <property type="match status" value="1"/>
</dbReference>
<accession>A0A074XV53</accession>
<proteinExistence type="predicted"/>
<feature type="active site" description="Proton acceptor" evidence="8">
    <location>
        <position position="467"/>
    </location>
</feature>
<evidence type="ECO:0000256" key="2">
    <source>
        <dbReference type="ARBA" id="ARBA00022771"/>
    </source>
</evidence>
<dbReference type="PANTHER" id="PTHR24185:SF1">
    <property type="entry name" value="CALCIUM-INDEPENDENT PHOSPHOLIPASE A2-GAMMA"/>
    <property type="match status" value="1"/>
</dbReference>
<dbReference type="CDD" id="cd16449">
    <property type="entry name" value="RING-HC"/>
    <property type="match status" value="1"/>
</dbReference>
<dbReference type="InterPro" id="IPR017907">
    <property type="entry name" value="Znf_RING_CS"/>
</dbReference>
<dbReference type="InterPro" id="IPR002641">
    <property type="entry name" value="PNPLA_dom"/>
</dbReference>
<evidence type="ECO:0000256" key="4">
    <source>
        <dbReference type="ARBA" id="ARBA00022833"/>
    </source>
</evidence>
<dbReference type="Gene3D" id="3.40.1090.10">
    <property type="entry name" value="Cytosolic phospholipase A2 catalytic domain"/>
    <property type="match status" value="1"/>
</dbReference>
<organism evidence="12 13">
    <name type="scientific">Aureobasidium pullulans EXF-150</name>
    <dbReference type="NCBI Taxonomy" id="1043002"/>
    <lineage>
        <taxon>Eukaryota</taxon>
        <taxon>Fungi</taxon>
        <taxon>Dikarya</taxon>
        <taxon>Ascomycota</taxon>
        <taxon>Pezizomycotina</taxon>
        <taxon>Dothideomycetes</taxon>
        <taxon>Dothideomycetidae</taxon>
        <taxon>Dothideales</taxon>
        <taxon>Saccotheciaceae</taxon>
        <taxon>Aureobasidium</taxon>
    </lineage>
</organism>
<dbReference type="GO" id="GO:0016042">
    <property type="term" value="P:lipid catabolic process"/>
    <property type="evidence" value="ECO:0007669"/>
    <property type="project" value="UniProtKB-UniRule"/>
</dbReference>
<protein>
    <submittedName>
        <fullName evidence="12">FabD/lysophospholipase-like protein</fullName>
    </submittedName>
</protein>
<keyword evidence="2 7" id="KW-0863">Zinc-finger</keyword>
<keyword evidence="5 8" id="KW-0442">Lipid degradation</keyword>
<dbReference type="InterPro" id="IPR016035">
    <property type="entry name" value="Acyl_Trfase/lysoPLipase"/>
</dbReference>
<feature type="domain" description="RING-type" evidence="10">
    <location>
        <begin position="206"/>
        <end position="249"/>
    </location>
</feature>
<dbReference type="HOGENOM" id="CLU_314952_0_0_1"/>
<dbReference type="GO" id="GO:0008270">
    <property type="term" value="F:zinc ion binding"/>
    <property type="evidence" value="ECO:0007669"/>
    <property type="project" value="UniProtKB-KW"/>
</dbReference>
<dbReference type="GeneID" id="40752498"/>
<evidence type="ECO:0000256" key="5">
    <source>
        <dbReference type="ARBA" id="ARBA00022963"/>
    </source>
</evidence>
<keyword evidence="1" id="KW-0479">Metal-binding</keyword>
<evidence type="ECO:0000259" key="10">
    <source>
        <dbReference type="PROSITE" id="PS50089"/>
    </source>
</evidence>
<feature type="compositionally biased region" description="Basic and acidic residues" evidence="9">
    <location>
        <begin position="891"/>
        <end position="910"/>
    </location>
</feature>
<dbReference type="GO" id="GO:0016020">
    <property type="term" value="C:membrane"/>
    <property type="evidence" value="ECO:0007669"/>
    <property type="project" value="TreeGrafter"/>
</dbReference>
<dbReference type="GO" id="GO:0046486">
    <property type="term" value="P:glycerolipid metabolic process"/>
    <property type="evidence" value="ECO:0007669"/>
    <property type="project" value="UniProtKB-ARBA"/>
</dbReference>
<sequence length="928" mass="105317">MCDLNKQPTCNLQKQSGAGTIRSSNIGEHALRLAIQIQKHQPRGTPGWEILQFLAQMVASCVFYDCIRNRRGEIRDVFSDYYQPSLERMYMLFCDHHLPCSFSDRLNRPCARTRLAHGADHRTAHDKIIGTGRYEADFSAGSYQPLWIRFLKDEIDEHEDDYWEALDEEPPTISRREIAARLHLNTIYEFFTDLGTAAPFISHASCFACLLEIPRHPLPCGHVICDNCVRMCGDKGHAKLQLKYCPLHRHTSFEPPWEIEHKSERAGVRILSLDGGGIRGIVELEVLRAIEKALGCDIRIQSFFDLIVGTSTGGINALALGVKQWPVSYCISNFEKFCDQAFTEREFGGIWGLEQAALVNHGSLYKTRPLHKALQETLGQGTLFGGSDTLRKFRTKVAVTTTSGDGKEAMLLANYNRSQHPGDSLIFVRPDNPEHELEVWEAAAAASAAPFYFKPFVHQKTGKSYIDGGLYHNNPVHVANRERRLLWPDLANKHPDMLLSIGTGQNLDNVEREKRQRHSSVSRSEDKSKSPTRQARGLRRTLNNFGALYQRFDNILDAENTWTDFKADIDNRDSDFPSPYIRFNLDLERKLPPFDAKEKFQELRQDVRQRLRDPDVVRMTRDIASSLIASSFYFRLLSSVPQRSGRFKCTGYICCKFEEGSSNLKALGEFLKKRSSVSFMPYFVIQETSRCTSHRSVKVELTDKTLSRLVTYGMLRIPHIDIEVSSPMASTTIALVLAEDTRGEATERYLLSGFPRTLVQEMPCNASPVELGSSPTRTDYRKYPQPQQAHSERLQTSGSTSRTLPSRSRSSHVQSSLPSRPVSSHQYAAHSRGDSAIELPHHASPFATPRPHVLQEQVAMPRQSYQAFSYERPSNENRVPAYLVERAARQIQREDERKLRKTHTGDDSGRPKRLVKRRETSEAFVGVG</sequence>
<dbReference type="STRING" id="1043002.A0A074XV53"/>
<evidence type="ECO:0000256" key="9">
    <source>
        <dbReference type="SAM" id="MobiDB-lite"/>
    </source>
</evidence>
<evidence type="ECO:0000256" key="1">
    <source>
        <dbReference type="ARBA" id="ARBA00022723"/>
    </source>
</evidence>
<evidence type="ECO:0000313" key="12">
    <source>
        <dbReference type="EMBL" id="KEQ89385.1"/>
    </source>
</evidence>
<dbReference type="AlphaFoldDB" id="A0A074XV53"/>
<feature type="short sequence motif" description="GXSXG" evidence="8">
    <location>
        <begin position="309"/>
        <end position="313"/>
    </location>
</feature>
<dbReference type="PROSITE" id="PS51635">
    <property type="entry name" value="PNPLA"/>
    <property type="match status" value="1"/>
</dbReference>